<dbReference type="Proteomes" id="UP000183894">
    <property type="component" value="Unassembled WGS sequence"/>
</dbReference>
<proteinExistence type="predicted"/>
<evidence type="ECO:0008006" key="3">
    <source>
        <dbReference type="Google" id="ProtNLM"/>
    </source>
</evidence>
<dbReference type="AlphaFoldDB" id="A0A1H7UK35"/>
<dbReference type="Gene3D" id="1.10.10.10">
    <property type="entry name" value="Winged helix-like DNA-binding domain superfamily/Winged helix DNA-binding domain"/>
    <property type="match status" value="1"/>
</dbReference>
<name>A0A1H7UK35_HALLR</name>
<evidence type="ECO:0000313" key="2">
    <source>
        <dbReference type="Proteomes" id="UP000183894"/>
    </source>
</evidence>
<evidence type="ECO:0000313" key="1">
    <source>
        <dbReference type="EMBL" id="SEL97402.1"/>
    </source>
</evidence>
<reference evidence="1 2" key="1">
    <citation type="submission" date="2016-10" db="EMBL/GenBank/DDBJ databases">
        <authorList>
            <person name="de Groot N.N."/>
        </authorList>
    </citation>
    <scope>NUCLEOTIDE SEQUENCE [LARGE SCALE GENOMIC DNA]</scope>
    <source>
        <strain evidence="1 2">CDM_5</strain>
    </source>
</reference>
<dbReference type="InterPro" id="IPR036390">
    <property type="entry name" value="WH_DNA-bd_sf"/>
</dbReference>
<sequence length="94" mass="10452">MVTMYTEDPRLPSSTPSLDADGQLDWLVEPVPDTLTSSQTKLVYLYLSIRRGGTVEELRDALGMKAITLYPVLDHLVGLGLVDRDDDRYVLQAA</sequence>
<dbReference type="OrthoDB" id="292573at2157"/>
<dbReference type="SUPFAM" id="SSF46785">
    <property type="entry name" value="Winged helix' DNA-binding domain"/>
    <property type="match status" value="1"/>
</dbReference>
<organism evidence="1 2">
    <name type="scientific">Haloferax larsenii</name>
    <dbReference type="NCBI Taxonomy" id="302484"/>
    <lineage>
        <taxon>Archaea</taxon>
        <taxon>Methanobacteriati</taxon>
        <taxon>Methanobacteriota</taxon>
        <taxon>Stenosarchaea group</taxon>
        <taxon>Halobacteria</taxon>
        <taxon>Halobacteriales</taxon>
        <taxon>Haloferacaceae</taxon>
        <taxon>Haloferax</taxon>
    </lineage>
</organism>
<accession>A0A1H7UK35</accession>
<dbReference type="InterPro" id="IPR036388">
    <property type="entry name" value="WH-like_DNA-bd_sf"/>
</dbReference>
<dbReference type="EMBL" id="FOAD01000013">
    <property type="protein sequence ID" value="SEL97402.1"/>
    <property type="molecule type" value="Genomic_DNA"/>
</dbReference>
<gene>
    <name evidence="1" type="ORF">SAMN04488691_11329</name>
</gene>
<protein>
    <recommendedName>
        <fullName evidence="3">Sugar-specific transcriptional regulator TrmB</fullName>
    </recommendedName>
</protein>